<feature type="signal peptide" evidence="1">
    <location>
        <begin position="1"/>
        <end position="22"/>
    </location>
</feature>
<feature type="domain" description="GerMN" evidence="2">
    <location>
        <begin position="232"/>
        <end position="320"/>
    </location>
</feature>
<accession>A0A917RX56</accession>
<evidence type="ECO:0000256" key="1">
    <source>
        <dbReference type="SAM" id="SignalP"/>
    </source>
</evidence>
<protein>
    <submittedName>
        <fullName evidence="3">Spore germination protein GerM</fullName>
    </submittedName>
</protein>
<dbReference type="EMBL" id="BMOK01000001">
    <property type="protein sequence ID" value="GGL41690.1"/>
    <property type="molecule type" value="Genomic_DNA"/>
</dbReference>
<evidence type="ECO:0000259" key="2">
    <source>
        <dbReference type="SMART" id="SM00909"/>
    </source>
</evidence>
<proteinExistence type="predicted"/>
<reference evidence="3" key="1">
    <citation type="journal article" date="2014" name="Int. J. Syst. Evol. Microbiol.">
        <title>Complete genome sequence of Corynebacterium casei LMG S-19264T (=DSM 44701T), isolated from a smear-ripened cheese.</title>
        <authorList>
            <consortium name="US DOE Joint Genome Institute (JGI-PGF)"/>
            <person name="Walter F."/>
            <person name="Albersmeier A."/>
            <person name="Kalinowski J."/>
            <person name="Ruckert C."/>
        </authorList>
    </citation>
    <scope>NUCLEOTIDE SEQUENCE</scope>
    <source>
        <strain evidence="3">JCM 15325</strain>
    </source>
</reference>
<feature type="chain" id="PRO_5039521783" evidence="1">
    <location>
        <begin position="23"/>
        <end position="339"/>
    </location>
</feature>
<evidence type="ECO:0000313" key="4">
    <source>
        <dbReference type="Proteomes" id="UP000654670"/>
    </source>
</evidence>
<name>A0A917RX56_9BACL</name>
<dbReference type="SMART" id="SM00909">
    <property type="entry name" value="Germane"/>
    <property type="match status" value="2"/>
</dbReference>
<comment type="caution">
    <text evidence="3">The sequence shown here is derived from an EMBL/GenBank/DDBJ whole genome shotgun (WGS) entry which is preliminary data.</text>
</comment>
<reference evidence="3" key="2">
    <citation type="submission" date="2020-09" db="EMBL/GenBank/DDBJ databases">
        <authorList>
            <person name="Sun Q."/>
            <person name="Ohkuma M."/>
        </authorList>
    </citation>
    <scope>NUCLEOTIDE SEQUENCE</scope>
    <source>
        <strain evidence="3">JCM 15325</strain>
    </source>
</reference>
<dbReference type="RefSeq" id="WP_188800936.1">
    <property type="nucleotide sequence ID" value="NZ_BMOK01000001.1"/>
</dbReference>
<evidence type="ECO:0000313" key="3">
    <source>
        <dbReference type="EMBL" id="GGL41690.1"/>
    </source>
</evidence>
<dbReference type="Proteomes" id="UP000654670">
    <property type="component" value="Unassembled WGS sequence"/>
</dbReference>
<dbReference type="PROSITE" id="PS51257">
    <property type="entry name" value="PROKAR_LIPOPROTEIN"/>
    <property type="match status" value="1"/>
</dbReference>
<dbReference type="Pfam" id="PF10646">
    <property type="entry name" value="Germane"/>
    <property type="match status" value="2"/>
</dbReference>
<dbReference type="AlphaFoldDB" id="A0A917RX56"/>
<keyword evidence="4" id="KW-1185">Reference proteome</keyword>
<keyword evidence="1" id="KW-0732">Signal</keyword>
<sequence length="339" mass="36206">MLYRRSSVMTAAVMLAFMALLAGCGTADRQPSSVQYVKSPSELNRTANNLKSVQRELYLSDANGFLAPQTIALPASNAPAKQVLDYLAQDGPVTDLLPNGFQAILPAGTIVKSVSLDQQGLLTADFSRELLDAPAGDQDKIVQSVVWTLTQFDTVKKVTIRVNGRILNEWPGSKKPVGQGLTRSDGINETFGGVADVADSVPATVYYLSSNKGKSYDVPVTVRMTQAGSDDLYGLVNTLIHEPAGSAFISTFSPETELVEKPVVKNGVVYLHFNDALYANKESKTISDDAFRCLVLTLTGEKGIRLVSIKVGSSDKVMLESGKTIAGPVSRSMVSPAGL</sequence>
<organism evidence="3 4">
    <name type="scientific">Sporolactobacillus putidus</name>
    <dbReference type="NCBI Taxonomy" id="492735"/>
    <lineage>
        <taxon>Bacteria</taxon>
        <taxon>Bacillati</taxon>
        <taxon>Bacillota</taxon>
        <taxon>Bacilli</taxon>
        <taxon>Bacillales</taxon>
        <taxon>Sporolactobacillaceae</taxon>
        <taxon>Sporolactobacillus</taxon>
    </lineage>
</organism>
<feature type="domain" description="GerMN" evidence="2">
    <location>
        <begin position="80"/>
        <end position="171"/>
    </location>
</feature>
<gene>
    <name evidence="3" type="primary">gerM</name>
    <name evidence="3" type="ORF">GCM10007968_01980</name>
</gene>
<dbReference type="InterPro" id="IPR019606">
    <property type="entry name" value="GerMN"/>
</dbReference>